<dbReference type="EMBL" id="CP073754">
    <property type="protein sequence ID" value="QWF72342.1"/>
    <property type="molecule type" value="Genomic_DNA"/>
</dbReference>
<dbReference type="Proteomes" id="UP000676649">
    <property type="component" value="Chromosome"/>
</dbReference>
<dbReference type="RefSeq" id="WP_215584726.1">
    <property type="nucleotide sequence ID" value="NZ_CP073754.1"/>
</dbReference>
<gene>
    <name evidence="1" type="ORF">KEF85_07820</name>
</gene>
<evidence type="ECO:0000313" key="2">
    <source>
        <dbReference type="Proteomes" id="UP000676649"/>
    </source>
</evidence>
<keyword evidence="2" id="KW-1185">Reference proteome</keyword>
<dbReference type="Pfam" id="PF16258">
    <property type="entry name" value="DUF4912"/>
    <property type="match status" value="1"/>
</dbReference>
<dbReference type="InterPro" id="IPR032585">
    <property type="entry name" value="DUF4912"/>
</dbReference>
<dbReference type="KEGG" id="mpad:KEF85_07820"/>
<organism evidence="1 2">
    <name type="scientific">Methylomonas paludis</name>
    <dbReference type="NCBI Taxonomy" id="1173101"/>
    <lineage>
        <taxon>Bacteria</taxon>
        <taxon>Pseudomonadati</taxon>
        <taxon>Pseudomonadota</taxon>
        <taxon>Gammaproteobacteria</taxon>
        <taxon>Methylococcales</taxon>
        <taxon>Methylococcaceae</taxon>
        <taxon>Methylomonas</taxon>
    </lineage>
</organism>
<name>A0A975MQW5_9GAMM</name>
<dbReference type="AlphaFoldDB" id="A0A975MQW5"/>
<reference evidence="1" key="1">
    <citation type="submission" date="2021-04" db="EMBL/GenBank/DDBJ databases">
        <title>Draft genome sequence data of methanotrophic Methylovulum sp. strain S1L and Methylomonas sp. strain S2AM isolated from boreal lake water columns.</title>
        <authorList>
            <person name="Rissanen A.J."/>
            <person name="Mangayil R."/>
            <person name="Svenning M.M."/>
            <person name="Khanongnuch R."/>
        </authorList>
    </citation>
    <scope>NUCLEOTIDE SEQUENCE</scope>
    <source>
        <strain evidence="1">S2AM</strain>
    </source>
</reference>
<protein>
    <submittedName>
        <fullName evidence="1">DUF4912 domain-containing protein</fullName>
    </submittedName>
</protein>
<evidence type="ECO:0000313" key="1">
    <source>
        <dbReference type="EMBL" id="QWF72342.1"/>
    </source>
</evidence>
<accession>A0A975MQW5</accession>
<sequence length="224" mass="24122">MAFFQSANRHPMHLSQPELLDISQEISLAFSPRYLKPAYSPAHSLPFTASELIAISSEISSNYQPRVQDRPVSLVLLPLAPHRLYAYWQLRRAGPATAPPAEPPAQLTLRIFPETDAKPSLVAAEPPIPQAAAPVWFDIAVTTDNCTQTLNVPEPLQDQQHFRAELGLISAEHDFTPLLSSNPASLPAAAQPQGLSSMAPVFSQLLSGPAPASSAQLPVSAVLN</sequence>
<proteinExistence type="predicted"/>